<gene>
    <name evidence="2" type="ORF">AWC38_SpisGene20096</name>
</gene>
<evidence type="ECO:0000313" key="2">
    <source>
        <dbReference type="EMBL" id="PFX15678.1"/>
    </source>
</evidence>
<dbReference type="Proteomes" id="UP000225706">
    <property type="component" value="Unassembled WGS sequence"/>
</dbReference>
<comment type="caution">
    <text evidence="2">The sequence shown here is derived from an EMBL/GenBank/DDBJ whole genome shotgun (WGS) entry which is preliminary data.</text>
</comment>
<feature type="region of interest" description="Disordered" evidence="1">
    <location>
        <begin position="155"/>
        <end position="187"/>
    </location>
</feature>
<evidence type="ECO:0000256" key="1">
    <source>
        <dbReference type="SAM" id="MobiDB-lite"/>
    </source>
</evidence>
<sequence length="212" mass="23806">MSPGREDPGSPELLTQSALTDYEQLCARDLLGFADTHENHQQAVYEEFKEQLERNPAGWYQTRLPCKGTHPTLPTNETGTVFGMTCSSFLLSGVINEHFNTWESHHPELIKEIRDGLYVDNLMTSDKTVELTAVKKVITTEVFKDGRFTIHKWHPNAPELQTTNGPSSEELSHAKQQLGGTKPSEGKLLGLPWNQEEDTISIIIQGDQTEMT</sequence>
<organism evidence="2 3">
    <name type="scientific">Stylophora pistillata</name>
    <name type="common">Smooth cauliflower coral</name>
    <dbReference type="NCBI Taxonomy" id="50429"/>
    <lineage>
        <taxon>Eukaryota</taxon>
        <taxon>Metazoa</taxon>
        <taxon>Cnidaria</taxon>
        <taxon>Anthozoa</taxon>
        <taxon>Hexacorallia</taxon>
        <taxon>Scleractinia</taxon>
        <taxon>Astrocoeniina</taxon>
        <taxon>Pocilloporidae</taxon>
        <taxon>Stylophora</taxon>
    </lineage>
</organism>
<evidence type="ECO:0000313" key="3">
    <source>
        <dbReference type="Proteomes" id="UP000225706"/>
    </source>
</evidence>
<accession>A0A2B4RH18</accession>
<name>A0A2B4RH18_STYPI</name>
<keyword evidence="3" id="KW-1185">Reference proteome</keyword>
<reference evidence="3" key="1">
    <citation type="journal article" date="2017" name="bioRxiv">
        <title>Comparative analysis of the genomes of Stylophora pistillata and Acropora digitifera provides evidence for extensive differences between species of corals.</title>
        <authorList>
            <person name="Voolstra C.R."/>
            <person name="Li Y."/>
            <person name="Liew Y.J."/>
            <person name="Baumgarten S."/>
            <person name="Zoccola D."/>
            <person name="Flot J.-F."/>
            <person name="Tambutte S."/>
            <person name="Allemand D."/>
            <person name="Aranda M."/>
        </authorList>
    </citation>
    <scope>NUCLEOTIDE SEQUENCE [LARGE SCALE GENOMIC DNA]</scope>
</reference>
<feature type="compositionally biased region" description="Polar residues" evidence="1">
    <location>
        <begin position="159"/>
        <end position="179"/>
    </location>
</feature>
<protein>
    <recommendedName>
        <fullName evidence="4">Reverse transcriptase domain-containing protein</fullName>
    </recommendedName>
</protein>
<dbReference type="AlphaFoldDB" id="A0A2B4RH18"/>
<evidence type="ECO:0008006" key="4">
    <source>
        <dbReference type="Google" id="ProtNLM"/>
    </source>
</evidence>
<proteinExistence type="predicted"/>
<dbReference type="EMBL" id="LSMT01000622">
    <property type="protein sequence ID" value="PFX15678.1"/>
    <property type="molecule type" value="Genomic_DNA"/>
</dbReference>